<dbReference type="InParanoid" id="K0KP61"/>
<dbReference type="PROSITE" id="PS50181">
    <property type="entry name" value="FBOX"/>
    <property type="match status" value="1"/>
</dbReference>
<accession>K0KP61</accession>
<dbReference type="InterPro" id="IPR036047">
    <property type="entry name" value="F-box-like_dom_sf"/>
</dbReference>
<evidence type="ECO:0000259" key="1">
    <source>
        <dbReference type="PROSITE" id="PS50181"/>
    </source>
</evidence>
<organism evidence="2 3">
    <name type="scientific">Wickerhamomyces ciferrii (strain ATCC 14091 / BCRC 22168 / CBS 111 / JCM 3599 / NBRC 0793 / NRRL Y-1031 F-60-10)</name>
    <name type="common">Yeast</name>
    <name type="synonym">Pichia ciferrii</name>
    <dbReference type="NCBI Taxonomy" id="1206466"/>
    <lineage>
        <taxon>Eukaryota</taxon>
        <taxon>Fungi</taxon>
        <taxon>Dikarya</taxon>
        <taxon>Ascomycota</taxon>
        <taxon>Saccharomycotina</taxon>
        <taxon>Saccharomycetes</taxon>
        <taxon>Phaffomycetales</taxon>
        <taxon>Wickerhamomycetaceae</taxon>
        <taxon>Wickerhamomyces</taxon>
    </lineage>
</organism>
<protein>
    <recommendedName>
        <fullName evidence="1">F-box domain-containing protein</fullName>
    </recommendedName>
</protein>
<dbReference type="Proteomes" id="UP000009328">
    <property type="component" value="Unassembled WGS sequence"/>
</dbReference>
<dbReference type="Pfam" id="PF12937">
    <property type="entry name" value="F-box-like"/>
    <property type="match status" value="1"/>
</dbReference>
<evidence type="ECO:0000313" key="3">
    <source>
        <dbReference type="Proteomes" id="UP000009328"/>
    </source>
</evidence>
<proteinExistence type="predicted"/>
<evidence type="ECO:0000313" key="2">
    <source>
        <dbReference type="EMBL" id="CCH43982.1"/>
    </source>
</evidence>
<keyword evidence="3" id="KW-1185">Reference proteome</keyword>
<name>K0KP61_WICCF</name>
<reference evidence="2 3" key="1">
    <citation type="journal article" date="2012" name="Eukaryot. Cell">
        <title>Draft genome sequence of Wickerhamomyces ciferrii NRRL Y-1031 F-60-10.</title>
        <authorList>
            <person name="Schneider J."/>
            <person name="Andrea H."/>
            <person name="Blom J."/>
            <person name="Jaenicke S."/>
            <person name="Ruckert C."/>
            <person name="Schorsch C."/>
            <person name="Szczepanowski R."/>
            <person name="Farwick M."/>
            <person name="Goesmann A."/>
            <person name="Puhler A."/>
            <person name="Schaffer S."/>
            <person name="Tauch A."/>
            <person name="Kohler T."/>
            <person name="Brinkrolf K."/>
        </authorList>
    </citation>
    <scope>NUCLEOTIDE SEQUENCE [LARGE SCALE GENOMIC DNA]</scope>
    <source>
        <strain evidence="3">ATCC 14091 / BCRC 22168 / CBS 111 / JCM 3599 / NBRC 0793 / NRRL Y-1031 F-60-10</strain>
    </source>
</reference>
<comment type="caution">
    <text evidence="2">The sequence shown here is derived from an EMBL/GenBank/DDBJ whole genome shotgun (WGS) entry which is preliminary data.</text>
</comment>
<sequence>MLFEDLPIDILQTIQFFLNQKSIISLAQTCHALKDSCYETLYSKIYFIISIHDRQREIVELLGHYASGYKLKFDSSLRSKKSDPESELTNQSYNKGITVISGLLKFNKFLALTLDTLIEGNYIKKIYLDWVCFEKILDPFILDHFRINDYGYSITGDVELEKYGWNHKKIDIPSSDSFPFHNLFSSRRFIHLVYISKRLKNLDLMGQEFSNINEYLEEAATLSNNFFCLPINEFKDYKAALSYKIIYLNILELFDKTIKHQNNLNLLDFRIYFAGDLFIKSLNGNNTSYGTMQKLYINNTHRYHF</sequence>
<dbReference type="SUPFAM" id="SSF81383">
    <property type="entry name" value="F-box domain"/>
    <property type="match status" value="1"/>
</dbReference>
<dbReference type="InterPro" id="IPR001810">
    <property type="entry name" value="F-box_dom"/>
</dbReference>
<dbReference type="AlphaFoldDB" id="K0KP61"/>
<feature type="domain" description="F-box" evidence="1">
    <location>
        <begin position="1"/>
        <end position="45"/>
    </location>
</feature>
<dbReference type="HOGENOM" id="CLU_912780_0_0_1"/>
<dbReference type="EMBL" id="CAIF01000098">
    <property type="protein sequence ID" value="CCH43982.1"/>
    <property type="molecule type" value="Genomic_DNA"/>
</dbReference>
<gene>
    <name evidence="2" type="ORF">BN7_3537a</name>
</gene>